<proteinExistence type="predicted"/>
<dbReference type="Proteomes" id="UP001142400">
    <property type="component" value="Unassembled WGS sequence"/>
</dbReference>
<dbReference type="RefSeq" id="WP_257632659.1">
    <property type="nucleotide sequence ID" value="NZ_JANIIC010000027.1"/>
</dbReference>
<dbReference type="AlphaFoldDB" id="A0A9X2RWZ9"/>
<evidence type="ECO:0000313" key="2">
    <source>
        <dbReference type="Proteomes" id="UP001142400"/>
    </source>
</evidence>
<reference evidence="1" key="1">
    <citation type="submission" date="2022-06" db="EMBL/GenBank/DDBJ databases">
        <title>WGS of actinobacteria.</title>
        <authorList>
            <person name="Thawai C."/>
        </authorList>
    </citation>
    <scope>NUCLEOTIDE SEQUENCE</scope>
    <source>
        <strain evidence="1">DSM 42010</strain>
    </source>
</reference>
<accession>A0A9X2RWZ9</accession>
<name>A0A9X2RWZ9_STRMQ</name>
<protein>
    <submittedName>
        <fullName evidence="1">Uncharacterized protein</fullName>
    </submittedName>
</protein>
<sequence>MAGSTTWRVHVRIEKGGRYADYNDTSNMISGSREPTERDVIQATTDMIISAHPYLKGGKTVIARAAKV</sequence>
<keyword evidence="2" id="KW-1185">Reference proteome</keyword>
<evidence type="ECO:0000313" key="1">
    <source>
        <dbReference type="EMBL" id="MCQ8831780.1"/>
    </source>
</evidence>
<comment type="caution">
    <text evidence="1">The sequence shown here is derived from an EMBL/GenBank/DDBJ whole genome shotgun (WGS) entry which is preliminary data.</text>
</comment>
<organism evidence="1 2">
    <name type="scientific">Streptomyces malaysiensis subsp. samsunensis</name>
    <dbReference type="NCBI Taxonomy" id="459658"/>
    <lineage>
        <taxon>Bacteria</taxon>
        <taxon>Bacillati</taxon>
        <taxon>Actinomycetota</taxon>
        <taxon>Actinomycetes</taxon>
        <taxon>Kitasatosporales</taxon>
        <taxon>Streptomycetaceae</taxon>
        <taxon>Streptomyces</taxon>
        <taxon>Streptomyces violaceusniger group</taxon>
    </lineage>
</organism>
<gene>
    <name evidence="1" type="ORF">NQU54_22590</name>
</gene>
<dbReference type="EMBL" id="JANIIC010000027">
    <property type="protein sequence ID" value="MCQ8831780.1"/>
    <property type="molecule type" value="Genomic_DNA"/>
</dbReference>